<dbReference type="Pfam" id="PF01370">
    <property type="entry name" value="Epimerase"/>
    <property type="match status" value="1"/>
</dbReference>
<organism evidence="3 4">
    <name type="scientific">Paenibacillus phytorum</name>
    <dbReference type="NCBI Taxonomy" id="2654977"/>
    <lineage>
        <taxon>Bacteria</taxon>
        <taxon>Bacillati</taxon>
        <taxon>Bacillota</taxon>
        <taxon>Bacilli</taxon>
        <taxon>Bacillales</taxon>
        <taxon>Paenibacillaceae</taxon>
        <taxon>Paenibacillus</taxon>
    </lineage>
</organism>
<feature type="region of interest" description="Disordered" evidence="1">
    <location>
        <begin position="246"/>
        <end position="268"/>
    </location>
</feature>
<dbReference type="SUPFAM" id="SSF51735">
    <property type="entry name" value="NAD(P)-binding Rossmann-fold domains"/>
    <property type="match status" value="1"/>
</dbReference>
<dbReference type="PANTHER" id="PTHR48079">
    <property type="entry name" value="PROTEIN YEEZ"/>
    <property type="match status" value="1"/>
</dbReference>
<evidence type="ECO:0000259" key="2">
    <source>
        <dbReference type="Pfam" id="PF01370"/>
    </source>
</evidence>
<feature type="compositionally biased region" description="Basic and acidic residues" evidence="1">
    <location>
        <begin position="246"/>
        <end position="255"/>
    </location>
</feature>
<dbReference type="Proteomes" id="UP000616779">
    <property type="component" value="Unassembled WGS sequence"/>
</dbReference>
<sequence>MRIFVAGGSGAVGRLLLPKLLQAGHEVVAITRSESNARVMARLGVSVLVADVYDRENVITAVAEVRPDVVIHQLTSLSTMNFAENSRIRKEGTRNLVDAALAAGVKRIVAQSISWAYEPGERPASEDIPLDVNAPEPRNRLVDGVVALERAVVEMPEYVILRYGMFYGQGTWNERNGHIAEQVLRKEVPATDGVSSFIHVEDAANAAVLALGWPSGPVNIVDDEPAAATEWLPVYACALGAPKPDYKPGRERGERGASNAKARLEYGW</sequence>
<feature type="domain" description="NAD-dependent epimerase/dehydratase" evidence="2">
    <location>
        <begin position="3"/>
        <end position="214"/>
    </location>
</feature>
<reference evidence="3 4" key="1">
    <citation type="submission" date="2019-10" db="EMBL/GenBank/DDBJ databases">
        <title>Description of Paenibacillus terrestris sp. nov.</title>
        <authorList>
            <person name="Carlier A."/>
            <person name="Qi S."/>
        </authorList>
    </citation>
    <scope>NUCLEOTIDE SEQUENCE [LARGE SCALE GENOMIC DNA]</scope>
    <source>
        <strain evidence="3 4">LMG 31458</strain>
    </source>
</reference>
<evidence type="ECO:0000256" key="1">
    <source>
        <dbReference type="SAM" id="MobiDB-lite"/>
    </source>
</evidence>
<name>A0ABX1XWR1_9BACL</name>
<dbReference type="PANTHER" id="PTHR48079:SF6">
    <property type="entry name" value="NAD(P)-BINDING DOMAIN-CONTAINING PROTEIN-RELATED"/>
    <property type="match status" value="1"/>
</dbReference>
<dbReference type="InterPro" id="IPR001509">
    <property type="entry name" value="Epimerase_deHydtase"/>
</dbReference>
<protein>
    <submittedName>
        <fullName evidence="3">NAD-dependent epimerase/dehydratase family protein</fullName>
    </submittedName>
</protein>
<evidence type="ECO:0000313" key="4">
    <source>
        <dbReference type="Proteomes" id="UP000616779"/>
    </source>
</evidence>
<dbReference type="EMBL" id="WHOA01000111">
    <property type="protein sequence ID" value="NOU73002.1"/>
    <property type="molecule type" value="Genomic_DNA"/>
</dbReference>
<feature type="non-terminal residue" evidence="3">
    <location>
        <position position="268"/>
    </location>
</feature>
<keyword evidence="4" id="KW-1185">Reference proteome</keyword>
<comment type="caution">
    <text evidence="3">The sequence shown here is derived from an EMBL/GenBank/DDBJ whole genome shotgun (WGS) entry which is preliminary data.</text>
</comment>
<dbReference type="RefSeq" id="WP_171644278.1">
    <property type="nucleotide sequence ID" value="NZ_WHOA01000111.1"/>
</dbReference>
<dbReference type="Gene3D" id="3.40.50.720">
    <property type="entry name" value="NAD(P)-binding Rossmann-like Domain"/>
    <property type="match status" value="1"/>
</dbReference>
<dbReference type="InterPro" id="IPR051783">
    <property type="entry name" value="NAD(P)-dependent_oxidoreduct"/>
</dbReference>
<evidence type="ECO:0000313" key="3">
    <source>
        <dbReference type="EMBL" id="NOU73002.1"/>
    </source>
</evidence>
<accession>A0ABX1XWR1</accession>
<dbReference type="InterPro" id="IPR036291">
    <property type="entry name" value="NAD(P)-bd_dom_sf"/>
</dbReference>
<proteinExistence type="predicted"/>
<gene>
    <name evidence="3" type="ORF">GC098_16500</name>
</gene>